<dbReference type="STRING" id="1802723.A2675_02790"/>
<evidence type="ECO:0000256" key="6">
    <source>
        <dbReference type="SAM" id="Phobius"/>
    </source>
</evidence>
<proteinExistence type="predicted"/>
<protein>
    <submittedName>
        <fullName evidence="7">Uncharacterized protein</fullName>
    </submittedName>
</protein>
<keyword evidence="6" id="KW-0472">Membrane</keyword>
<evidence type="ECO:0000256" key="1">
    <source>
        <dbReference type="ARBA" id="ARBA00022475"/>
    </source>
</evidence>
<evidence type="ECO:0000313" key="8">
    <source>
        <dbReference type="Proteomes" id="UP000176997"/>
    </source>
</evidence>
<evidence type="ECO:0000256" key="3">
    <source>
        <dbReference type="ARBA" id="ARBA00022692"/>
    </source>
</evidence>
<feature type="transmembrane region" description="Helical" evidence="6">
    <location>
        <begin position="30"/>
        <end position="51"/>
    </location>
</feature>
<dbReference type="PANTHER" id="PTHR35851:SF1">
    <property type="entry name" value="CELL DIVISION PROTEIN FTSQ"/>
    <property type="match status" value="1"/>
</dbReference>
<evidence type="ECO:0000256" key="4">
    <source>
        <dbReference type="ARBA" id="ARBA00022989"/>
    </source>
</evidence>
<organism evidence="7 8">
    <name type="scientific">Candidatus Yonathbacteria bacterium RIFCSPHIGHO2_01_FULL_51_10</name>
    <dbReference type="NCBI Taxonomy" id="1802723"/>
    <lineage>
        <taxon>Bacteria</taxon>
        <taxon>Candidatus Yonathiibacteriota</taxon>
    </lineage>
</organism>
<keyword evidence="4 6" id="KW-1133">Transmembrane helix</keyword>
<keyword evidence="5" id="KW-0131">Cell cycle</keyword>
<dbReference type="InterPro" id="IPR026579">
    <property type="entry name" value="FtsQ"/>
</dbReference>
<accession>A0A1G2S8P6</accession>
<dbReference type="GO" id="GO:0090529">
    <property type="term" value="P:cell septum assembly"/>
    <property type="evidence" value="ECO:0007669"/>
    <property type="project" value="InterPro"/>
</dbReference>
<dbReference type="EMBL" id="MHUS01000021">
    <property type="protein sequence ID" value="OHA80651.1"/>
    <property type="molecule type" value="Genomic_DNA"/>
</dbReference>
<dbReference type="Proteomes" id="UP000176997">
    <property type="component" value="Unassembled WGS sequence"/>
</dbReference>
<evidence type="ECO:0000256" key="2">
    <source>
        <dbReference type="ARBA" id="ARBA00022618"/>
    </source>
</evidence>
<name>A0A1G2S8P6_9BACT</name>
<gene>
    <name evidence="7" type="ORF">A2675_02790</name>
</gene>
<keyword evidence="1" id="KW-1003">Cell membrane</keyword>
<keyword evidence="2" id="KW-0132">Cell division</keyword>
<reference evidence="7 8" key="1">
    <citation type="journal article" date="2016" name="Nat. Commun.">
        <title>Thousands of microbial genomes shed light on interconnected biogeochemical processes in an aquifer system.</title>
        <authorList>
            <person name="Anantharaman K."/>
            <person name="Brown C.T."/>
            <person name="Hug L.A."/>
            <person name="Sharon I."/>
            <person name="Castelle C.J."/>
            <person name="Probst A.J."/>
            <person name="Thomas B.C."/>
            <person name="Singh A."/>
            <person name="Wilkins M.J."/>
            <person name="Karaoz U."/>
            <person name="Brodie E.L."/>
            <person name="Williams K.H."/>
            <person name="Hubbard S.S."/>
            <person name="Banfield J.F."/>
        </authorList>
    </citation>
    <scope>NUCLEOTIDE SEQUENCE [LARGE SCALE GENOMIC DNA]</scope>
</reference>
<comment type="caution">
    <text evidence="7">The sequence shown here is derived from an EMBL/GenBank/DDBJ whole genome shotgun (WGS) entry which is preliminary data.</text>
</comment>
<dbReference type="AlphaFoldDB" id="A0A1G2S8P6"/>
<sequence length="296" mass="31991">MVRGRNTVREQILQAPARIERRRREAKRRMVLGGLAVVGVIVLVLGLSWVLHRSTLRIQTVVVSGAQVLDQHEVASFAQETLAGNDLYLFPKDSAFIYSDAALIKALMQKFPRIATVQLTLKGLTELDVTITERVPAALWCGEAYQSQPNATPCYFLDEKGMVFATAPKFSGNAYLVLYGALSSTSSLPGAPLPFGQTFLSSGEFASVMQFAVTAGALLTPAAAYIVVPGARSLVLSQGAYILMSLGQDLASLSQSLTAAVNAKRAEGKHDLATDLDYIDLRIADTASKVYFKFKN</sequence>
<keyword evidence="3 6" id="KW-0812">Transmembrane</keyword>
<dbReference type="PANTHER" id="PTHR35851">
    <property type="entry name" value="CELL DIVISION PROTEIN FTSQ"/>
    <property type="match status" value="1"/>
</dbReference>
<evidence type="ECO:0000256" key="5">
    <source>
        <dbReference type="ARBA" id="ARBA00023306"/>
    </source>
</evidence>
<evidence type="ECO:0000313" key="7">
    <source>
        <dbReference type="EMBL" id="OHA80651.1"/>
    </source>
</evidence>